<accession>A0A9D1XLC3</accession>
<protein>
    <submittedName>
        <fullName evidence="1">Uncharacterized protein</fullName>
    </submittedName>
</protein>
<dbReference type="Proteomes" id="UP000886724">
    <property type="component" value="Unassembled WGS sequence"/>
</dbReference>
<organism evidence="1 2">
    <name type="scientific">Candidatus Erysipelatoclostridium merdavium</name>
    <dbReference type="NCBI Taxonomy" id="2838566"/>
    <lineage>
        <taxon>Bacteria</taxon>
        <taxon>Bacillati</taxon>
        <taxon>Bacillota</taxon>
        <taxon>Erysipelotrichia</taxon>
        <taxon>Erysipelotrichales</taxon>
        <taxon>Erysipelotrichales incertae sedis</taxon>
    </lineage>
</organism>
<comment type="caution">
    <text evidence="1">The sequence shown here is derived from an EMBL/GenBank/DDBJ whole genome shotgun (WGS) entry which is preliminary data.</text>
</comment>
<reference evidence="1" key="1">
    <citation type="journal article" date="2021" name="PeerJ">
        <title>Extensive microbial diversity within the chicken gut microbiome revealed by metagenomics and culture.</title>
        <authorList>
            <person name="Gilroy R."/>
            <person name="Ravi A."/>
            <person name="Getino M."/>
            <person name="Pursley I."/>
            <person name="Horton D.L."/>
            <person name="Alikhan N.F."/>
            <person name="Baker D."/>
            <person name="Gharbi K."/>
            <person name="Hall N."/>
            <person name="Watson M."/>
            <person name="Adriaenssens E.M."/>
            <person name="Foster-Nyarko E."/>
            <person name="Jarju S."/>
            <person name="Secka A."/>
            <person name="Antonio M."/>
            <person name="Oren A."/>
            <person name="Chaudhuri R.R."/>
            <person name="La Ragione R."/>
            <person name="Hildebrand F."/>
            <person name="Pallen M.J."/>
        </authorList>
    </citation>
    <scope>NUCLEOTIDE SEQUENCE</scope>
    <source>
        <strain evidence="1">ChiGjej1B1-14440</strain>
    </source>
</reference>
<evidence type="ECO:0000313" key="2">
    <source>
        <dbReference type="Proteomes" id="UP000886724"/>
    </source>
</evidence>
<dbReference type="EMBL" id="DXET01000129">
    <property type="protein sequence ID" value="HIX81444.1"/>
    <property type="molecule type" value="Genomic_DNA"/>
</dbReference>
<name>A0A9D1XLC3_9FIRM</name>
<proteinExistence type="predicted"/>
<feature type="non-terminal residue" evidence="1">
    <location>
        <position position="1"/>
    </location>
</feature>
<reference evidence="1" key="2">
    <citation type="submission" date="2021-04" db="EMBL/GenBank/DDBJ databases">
        <authorList>
            <person name="Gilroy R."/>
        </authorList>
    </citation>
    <scope>NUCLEOTIDE SEQUENCE</scope>
    <source>
        <strain evidence="1">ChiGjej1B1-14440</strain>
    </source>
</reference>
<evidence type="ECO:0000313" key="1">
    <source>
        <dbReference type="EMBL" id="HIX81444.1"/>
    </source>
</evidence>
<dbReference type="AlphaFoldDB" id="A0A9D1XLC3"/>
<gene>
    <name evidence="1" type="ORF">H9980_05665</name>
</gene>
<sequence length="59" mass="6947">KNLRKSDIFSQYSTTQYFLIIEAPKTGGIETAIERIIRYFDRENTHPEISISKKIKEID</sequence>